<evidence type="ECO:0000313" key="5">
    <source>
        <dbReference type="Proteomes" id="UP000371041"/>
    </source>
</evidence>
<reference evidence="5" key="1">
    <citation type="submission" date="2019-11" db="EMBL/GenBank/DDBJ databases">
        <title>The complete genome sequence of Saccharopolyspora sp. E2A.</title>
        <authorList>
            <person name="Zhang G."/>
        </authorList>
    </citation>
    <scope>NUCLEOTIDE SEQUENCE [LARGE SCALE GENOMIC DNA]</scope>
    <source>
        <strain evidence="5">E2A</strain>
    </source>
</reference>
<dbReference type="NCBIfam" id="TIGR04539">
    <property type="entry name" value="tRNA_cyclodipep"/>
    <property type="match status" value="1"/>
</dbReference>
<protein>
    <recommendedName>
        <fullName evidence="3">Cyclodipeptide synthase</fullName>
    </recommendedName>
</protein>
<keyword evidence="2" id="KW-0808">Transferase</keyword>
<keyword evidence="5" id="KW-1185">Reference proteome</keyword>
<gene>
    <name evidence="4" type="ORF">GIY23_12525</name>
</gene>
<dbReference type="Pfam" id="PF16715">
    <property type="entry name" value="CDPS"/>
    <property type="match status" value="1"/>
</dbReference>
<organism evidence="4 5">
    <name type="scientific">Allosaccharopolyspora coralli</name>
    <dbReference type="NCBI Taxonomy" id="2665642"/>
    <lineage>
        <taxon>Bacteria</taxon>
        <taxon>Bacillati</taxon>
        <taxon>Actinomycetota</taxon>
        <taxon>Actinomycetes</taxon>
        <taxon>Pseudonocardiales</taxon>
        <taxon>Pseudonocardiaceae</taxon>
        <taxon>Allosaccharopolyspora</taxon>
    </lineage>
</organism>
<name>A0A5Q3Q6G7_9PSEU</name>
<dbReference type="KEGG" id="sace:GIY23_12525"/>
<sequence>MVRAESVVGEAVVSGSGEATDWAVRPLTSSCQSNFAQRDHACIGISPFNSYFSSARIAAIARWALSEFGVVHFFVPDVPAAHTLEALGYPPERARHKARRQGRYVYNKICRALADVGVVDPERLILNWSVLRGNGRYLQLLGQAHALFDEDPEFRETCITASTWVLDGRLPHGTEPTDQQLRVAVRYLLAELPLFIDTAGIVGHESSVFCYHQGPAFLERLYRQQLPWKAADNQGFLVVQPLHDDDTALHLRALAVSSPSADT</sequence>
<accession>A0A5Q3Q6G7</accession>
<dbReference type="InterPro" id="IPR038622">
    <property type="entry name" value="CDPS_sf"/>
</dbReference>
<evidence type="ECO:0000256" key="1">
    <source>
        <dbReference type="ARBA" id="ARBA00006034"/>
    </source>
</evidence>
<proteinExistence type="inferred from homology"/>
<dbReference type="InterPro" id="IPR030903">
    <property type="entry name" value="CDPS"/>
</dbReference>
<dbReference type="GO" id="GO:0016755">
    <property type="term" value="F:aminoacyltransferase activity"/>
    <property type="evidence" value="ECO:0007669"/>
    <property type="project" value="InterPro"/>
</dbReference>
<dbReference type="AlphaFoldDB" id="A0A5Q3Q6G7"/>
<evidence type="ECO:0000313" key="4">
    <source>
        <dbReference type="EMBL" id="QGK70241.1"/>
    </source>
</evidence>
<dbReference type="Proteomes" id="UP000371041">
    <property type="component" value="Chromosome"/>
</dbReference>
<dbReference type="Gene3D" id="3.40.50.11710">
    <property type="entry name" value="Cyclodipeptide synthase"/>
    <property type="match status" value="1"/>
</dbReference>
<dbReference type="EMBL" id="CP045929">
    <property type="protein sequence ID" value="QGK70241.1"/>
    <property type="molecule type" value="Genomic_DNA"/>
</dbReference>
<evidence type="ECO:0000256" key="3">
    <source>
        <dbReference type="ARBA" id="ARBA00030771"/>
    </source>
</evidence>
<evidence type="ECO:0000256" key="2">
    <source>
        <dbReference type="ARBA" id="ARBA00022679"/>
    </source>
</evidence>
<comment type="similarity">
    <text evidence="1">Belongs to the CDPS family.</text>
</comment>